<dbReference type="PROSITE" id="PS50801">
    <property type="entry name" value="STAS"/>
    <property type="match status" value="1"/>
</dbReference>
<evidence type="ECO:0000313" key="4">
    <source>
        <dbReference type="Proteomes" id="UP000323946"/>
    </source>
</evidence>
<feature type="region of interest" description="Disordered" evidence="1">
    <location>
        <begin position="1"/>
        <end position="28"/>
    </location>
</feature>
<dbReference type="SUPFAM" id="SSF52091">
    <property type="entry name" value="SpoIIaa-like"/>
    <property type="match status" value="1"/>
</dbReference>
<gene>
    <name evidence="3" type="ORF">F1721_14925</name>
</gene>
<dbReference type="EMBL" id="VWPH01000006">
    <property type="protein sequence ID" value="KAA5833565.1"/>
    <property type="molecule type" value="Genomic_DNA"/>
</dbReference>
<feature type="domain" description="STAS" evidence="2">
    <location>
        <begin position="46"/>
        <end position="138"/>
    </location>
</feature>
<evidence type="ECO:0000256" key="1">
    <source>
        <dbReference type="SAM" id="MobiDB-lite"/>
    </source>
</evidence>
<keyword evidence="4" id="KW-1185">Reference proteome</keyword>
<accession>A0A5M7C5D6</accession>
<reference evidence="3 4" key="1">
    <citation type="submission" date="2019-09" db="EMBL/GenBank/DDBJ databases">
        <title>Draft genome sequence of the thermophilic Saccharopolyspora hirsuta VKM Ac-666T.</title>
        <authorList>
            <person name="Lobastova T.G."/>
            <person name="Fokina V."/>
            <person name="Bragin E.Y."/>
            <person name="Shtratnikova V.Y."/>
            <person name="Starodumova I.P."/>
            <person name="Tarlachkov S.V."/>
            <person name="Donova M.V."/>
        </authorList>
    </citation>
    <scope>NUCLEOTIDE SEQUENCE [LARGE SCALE GENOMIC DNA]</scope>
    <source>
        <strain evidence="3 4">VKM Ac-666</strain>
    </source>
</reference>
<dbReference type="Proteomes" id="UP000323946">
    <property type="component" value="Unassembled WGS sequence"/>
</dbReference>
<protein>
    <submittedName>
        <fullName evidence="3">STAS domain-containing protein</fullName>
    </submittedName>
</protein>
<proteinExistence type="predicted"/>
<dbReference type="InterPro" id="IPR036513">
    <property type="entry name" value="STAS_dom_sf"/>
</dbReference>
<organism evidence="3 4">
    <name type="scientific">Saccharopolyspora hirsuta</name>
    <dbReference type="NCBI Taxonomy" id="1837"/>
    <lineage>
        <taxon>Bacteria</taxon>
        <taxon>Bacillati</taxon>
        <taxon>Actinomycetota</taxon>
        <taxon>Actinomycetes</taxon>
        <taxon>Pseudonocardiales</taxon>
        <taxon>Pseudonocardiaceae</taxon>
        <taxon>Saccharopolyspora</taxon>
    </lineage>
</organism>
<dbReference type="CDD" id="cd07043">
    <property type="entry name" value="STAS_anti-anti-sigma_factors"/>
    <property type="match status" value="1"/>
</dbReference>
<name>A0A5M7C5D6_SACHI</name>
<dbReference type="AlphaFoldDB" id="A0A5M7C5D6"/>
<evidence type="ECO:0000313" key="3">
    <source>
        <dbReference type="EMBL" id="KAA5833565.1"/>
    </source>
</evidence>
<dbReference type="Pfam" id="PF01740">
    <property type="entry name" value="STAS"/>
    <property type="match status" value="1"/>
</dbReference>
<dbReference type="Gene3D" id="3.30.750.24">
    <property type="entry name" value="STAS domain"/>
    <property type="match status" value="1"/>
</dbReference>
<dbReference type="InterPro" id="IPR002645">
    <property type="entry name" value="STAS_dom"/>
</dbReference>
<evidence type="ECO:0000259" key="2">
    <source>
        <dbReference type="PROSITE" id="PS50801"/>
    </source>
</evidence>
<sequence>MTIRTLPSRVRARPGNSAGTAVRPRDNGETVELDPTLQLHLTYQRPDAVVLTAIGDIDLATAPRVAALLWPRLLTKLSSVVLDLSGVTFLGLAGLELIAAAHAYAPYRDVEFTVIGGPTAVERALRAGELAGASAGRP</sequence>
<comment type="caution">
    <text evidence="3">The sequence shown here is derived from an EMBL/GenBank/DDBJ whole genome shotgun (WGS) entry which is preliminary data.</text>
</comment>
<dbReference type="OrthoDB" id="3690201at2"/>